<keyword evidence="1" id="KW-0732">Signal</keyword>
<comment type="caution">
    <text evidence="5">The sequence shown here is derived from an EMBL/GenBank/DDBJ whole genome shotgun (WGS) entry which is preliminary data.</text>
</comment>
<organism evidence="5 6">
    <name type="scientific">Calidifontibacillus erzurumensis</name>
    <dbReference type="NCBI Taxonomy" id="2741433"/>
    <lineage>
        <taxon>Bacteria</taxon>
        <taxon>Bacillati</taxon>
        <taxon>Bacillota</taxon>
        <taxon>Bacilli</taxon>
        <taxon>Bacillales</taxon>
        <taxon>Bacillaceae</taxon>
        <taxon>Calidifontibacillus/Schinkia group</taxon>
        <taxon>Calidifontibacillus</taxon>
    </lineage>
</organism>
<accession>A0A8J8GDD8</accession>
<dbReference type="AlphaFoldDB" id="A0A8J8GDD8"/>
<keyword evidence="3" id="KW-0812">Transmembrane</keyword>
<dbReference type="Pfam" id="PF07501">
    <property type="entry name" value="G5"/>
    <property type="match status" value="1"/>
</dbReference>
<feature type="region of interest" description="Disordered" evidence="2">
    <location>
        <begin position="383"/>
        <end position="429"/>
    </location>
</feature>
<keyword evidence="6" id="KW-1185">Reference proteome</keyword>
<evidence type="ECO:0000259" key="4">
    <source>
        <dbReference type="PROSITE" id="PS51109"/>
    </source>
</evidence>
<dbReference type="EMBL" id="JABTTE010000007">
    <property type="protein sequence ID" value="NSL51602.1"/>
    <property type="molecule type" value="Genomic_DNA"/>
</dbReference>
<dbReference type="InterPro" id="IPR011098">
    <property type="entry name" value="G5_dom"/>
</dbReference>
<dbReference type="Proteomes" id="UP000625804">
    <property type="component" value="Unassembled WGS sequence"/>
</dbReference>
<reference evidence="5" key="1">
    <citation type="submission" date="2020-06" db="EMBL/GenBank/DDBJ databases">
        <title>A novel thermopfilic bacterium from Erzurum, Turkey.</title>
        <authorList>
            <person name="Adiguzel A."/>
            <person name="Ay H."/>
            <person name="Baltaci M.O."/>
        </authorList>
    </citation>
    <scope>NUCLEOTIDE SEQUENCE</scope>
    <source>
        <strain evidence="5">P2</strain>
    </source>
</reference>
<evidence type="ECO:0000256" key="3">
    <source>
        <dbReference type="SAM" id="Phobius"/>
    </source>
</evidence>
<dbReference type="RefSeq" id="WP_173730809.1">
    <property type="nucleotide sequence ID" value="NZ_JABTTE010000007.1"/>
</dbReference>
<dbReference type="Gene3D" id="2.20.230.10">
    <property type="entry name" value="Resuscitation-promoting factor rpfb"/>
    <property type="match status" value="1"/>
</dbReference>
<evidence type="ECO:0000313" key="6">
    <source>
        <dbReference type="Proteomes" id="UP000625804"/>
    </source>
</evidence>
<keyword evidence="3" id="KW-1133">Transmembrane helix</keyword>
<keyword evidence="3" id="KW-0472">Membrane</keyword>
<feature type="domain" description="G5" evidence="4">
    <location>
        <begin position="302"/>
        <end position="382"/>
    </location>
</feature>
<name>A0A8J8GDD8_9BACI</name>
<sequence length="429" mass="48193">MNKVVNLKLFGLLIACTSFIMILSYIGTKTIDAVFHPQSPEYSSGTMIGPISLDGMTKEQAESEVATKIAEWSKTSSLSFQYQNKIIELPDHIYSIDVNGSVQRAKDGQKNDFVITIDKKILDEEIQKTIDNQVIIKDLDINKLEQSIIETVNELRAEPVRFQLLAYLKTDGEIAEKELAVTTISGIANERKNLEAILGNSYEFEIAANDSFSFKNTFGSNQPDSDAYSIIASAIYEVILPTNFMIIERNISRQLPPYSKVGEEAKVSNKMDLIFNNPNPYSYKILMKLGKDQLQAKLIGPSFPYNYAVKKETESYSPRTVLQFSAKLSPGQTKVLDQGKKGLLVKVYRETKDDNNQVIETTFISEDFYPPNYRIVQTGLMPSEKATSETENKPANTQNKDMSNEENEPNVTDNESTETDEETSSRAIL</sequence>
<dbReference type="SMART" id="SM01208">
    <property type="entry name" value="G5"/>
    <property type="match status" value="1"/>
</dbReference>
<proteinExistence type="predicted"/>
<gene>
    <name evidence="5" type="ORF">HR057_07440</name>
</gene>
<evidence type="ECO:0000256" key="1">
    <source>
        <dbReference type="ARBA" id="ARBA00022729"/>
    </source>
</evidence>
<feature type="transmembrane region" description="Helical" evidence="3">
    <location>
        <begin position="7"/>
        <end position="27"/>
    </location>
</feature>
<evidence type="ECO:0000313" key="5">
    <source>
        <dbReference type="EMBL" id="NSL51602.1"/>
    </source>
</evidence>
<dbReference type="PROSITE" id="PS51109">
    <property type="entry name" value="G5"/>
    <property type="match status" value="1"/>
</dbReference>
<protein>
    <submittedName>
        <fullName evidence="5">G5 domain-containing protein</fullName>
    </submittedName>
</protein>
<evidence type="ECO:0000256" key="2">
    <source>
        <dbReference type="SAM" id="MobiDB-lite"/>
    </source>
</evidence>